<dbReference type="InterPro" id="IPR000595">
    <property type="entry name" value="cNMP-bd_dom"/>
</dbReference>
<dbReference type="STRING" id="203122.Sde_1731"/>
<reference evidence="3 4" key="1">
    <citation type="journal article" date="2008" name="PLoS Genet.">
        <title>Complete genome sequence of the complex carbohydrate-degrading marine bacterium, Saccharophagus degradans strain 2-40 T.</title>
        <authorList>
            <person name="Weiner R.M."/>
            <person name="Taylor L.E.II."/>
            <person name="Henrissat B."/>
            <person name="Hauser L."/>
            <person name="Land M."/>
            <person name="Coutinho P.M."/>
            <person name="Rancurel C."/>
            <person name="Saunders E.H."/>
            <person name="Longmire A.G."/>
            <person name="Zhang H."/>
            <person name="Bayer E.A."/>
            <person name="Gilbert H.J."/>
            <person name="Larimer F."/>
            <person name="Zhulin I.B."/>
            <person name="Ekborg N.A."/>
            <person name="Lamed R."/>
            <person name="Richardson P.M."/>
            <person name="Borovok I."/>
            <person name="Hutcheson S."/>
        </authorList>
    </citation>
    <scope>NUCLEOTIDE SEQUENCE [LARGE SCALE GENOMIC DNA]</scope>
    <source>
        <strain evidence="4">2-40 / ATCC 43961 / DSM 17024</strain>
    </source>
</reference>
<dbReference type="SMART" id="SM00450">
    <property type="entry name" value="RHOD"/>
    <property type="match status" value="1"/>
</dbReference>
<accession>Q21JY8</accession>
<dbReference type="eggNOG" id="COG0664">
    <property type="taxonomic scope" value="Bacteria"/>
</dbReference>
<dbReference type="Pfam" id="PF00027">
    <property type="entry name" value="cNMP_binding"/>
    <property type="match status" value="1"/>
</dbReference>
<dbReference type="PROSITE" id="PS50206">
    <property type="entry name" value="RHODANESE_3"/>
    <property type="match status" value="1"/>
</dbReference>
<sequence>MSVNLVHDNSQQFDDALAMAKTLVPLNGLRESYLADLFNHVSVQTILQGQVLFQFGQVDNQHIYLLHGEVHLQTASGEVVSVATEDSILPLAHAQPRQQRGVAITDCMILRVDSDYLDRMVCWSQISDYLLAELCNERDMDEDMEWIQTVLKSNLFYKVPPINVEMIFDRLKPVIVMAGDAIIRQGELGDACYFIKEGEAEVTQRSESGKLVKLADINVGRCFGEDALVNETVRNANVTMKTDGVLMVLNKQDFLLLRKEPVVEEVTENEAASMLQSPVYVDVRTDEEYNLGHLSFSANIPLGLLSLKKRLLDPAKPYVFYCDTGRRSRAAAYLLGKQGYNAMALAGGFIEAGLSENLVQEAGYMLRHGELVAGAE</sequence>
<name>Q21JY8_SACD2</name>
<dbReference type="EMBL" id="CP000282">
    <property type="protein sequence ID" value="ABD80991.1"/>
    <property type="molecule type" value="Genomic_DNA"/>
</dbReference>
<dbReference type="Proteomes" id="UP000001947">
    <property type="component" value="Chromosome"/>
</dbReference>
<dbReference type="AlphaFoldDB" id="Q21JY8"/>
<proteinExistence type="predicted"/>
<feature type="domain" description="Cyclic nucleotide-binding" evidence="1">
    <location>
        <begin position="155"/>
        <end position="254"/>
    </location>
</feature>
<evidence type="ECO:0000259" key="1">
    <source>
        <dbReference type="PROSITE" id="PS50042"/>
    </source>
</evidence>
<dbReference type="PANTHER" id="PTHR43031:SF1">
    <property type="entry name" value="PYRIDINE NUCLEOTIDE-DISULPHIDE OXIDOREDUCTASE"/>
    <property type="match status" value="1"/>
</dbReference>
<evidence type="ECO:0000313" key="4">
    <source>
        <dbReference type="Proteomes" id="UP000001947"/>
    </source>
</evidence>
<gene>
    <name evidence="3" type="ordered locus">Sde_1731</name>
</gene>
<dbReference type="Gene3D" id="2.60.120.10">
    <property type="entry name" value="Jelly Rolls"/>
    <property type="match status" value="2"/>
</dbReference>
<dbReference type="InterPro" id="IPR036873">
    <property type="entry name" value="Rhodanese-like_dom_sf"/>
</dbReference>
<organism evidence="3 4">
    <name type="scientific">Saccharophagus degradans (strain 2-40 / ATCC 43961 / DSM 17024)</name>
    <dbReference type="NCBI Taxonomy" id="203122"/>
    <lineage>
        <taxon>Bacteria</taxon>
        <taxon>Pseudomonadati</taxon>
        <taxon>Pseudomonadota</taxon>
        <taxon>Gammaproteobacteria</taxon>
        <taxon>Cellvibrionales</taxon>
        <taxon>Cellvibrionaceae</taxon>
        <taxon>Saccharophagus</taxon>
    </lineage>
</organism>
<dbReference type="HOGENOM" id="CLU_050367_0_0_6"/>
<protein>
    <submittedName>
        <fullName evidence="3">Cyclic nucleotide-binding</fullName>
    </submittedName>
</protein>
<dbReference type="SUPFAM" id="SSF52821">
    <property type="entry name" value="Rhodanese/Cell cycle control phosphatase"/>
    <property type="match status" value="1"/>
</dbReference>
<dbReference type="KEGG" id="sde:Sde_1731"/>
<dbReference type="PANTHER" id="PTHR43031">
    <property type="entry name" value="FAD-DEPENDENT OXIDOREDUCTASE"/>
    <property type="match status" value="1"/>
</dbReference>
<dbReference type="CDD" id="cd00038">
    <property type="entry name" value="CAP_ED"/>
    <property type="match status" value="1"/>
</dbReference>
<dbReference type="RefSeq" id="WP_011468211.1">
    <property type="nucleotide sequence ID" value="NC_007912.1"/>
</dbReference>
<keyword evidence="4" id="KW-1185">Reference proteome</keyword>
<evidence type="ECO:0000259" key="2">
    <source>
        <dbReference type="PROSITE" id="PS50206"/>
    </source>
</evidence>
<dbReference type="SUPFAM" id="SSF51206">
    <property type="entry name" value="cAMP-binding domain-like"/>
    <property type="match status" value="2"/>
</dbReference>
<feature type="domain" description="Rhodanese" evidence="2">
    <location>
        <begin position="274"/>
        <end position="361"/>
    </location>
</feature>
<dbReference type="InterPro" id="IPR014710">
    <property type="entry name" value="RmlC-like_jellyroll"/>
</dbReference>
<evidence type="ECO:0000313" key="3">
    <source>
        <dbReference type="EMBL" id="ABD80991.1"/>
    </source>
</evidence>
<dbReference type="SMART" id="SM00100">
    <property type="entry name" value="cNMP"/>
    <property type="match status" value="1"/>
</dbReference>
<dbReference type="PROSITE" id="PS50042">
    <property type="entry name" value="CNMP_BINDING_3"/>
    <property type="match status" value="1"/>
</dbReference>
<dbReference type="Pfam" id="PF00581">
    <property type="entry name" value="Rhodanese"/>
    <property type="match status" value="1"/>
</dbReference>
<dbReference type="InterPro" id="IPR001763">
    <property type="entry name" value="Rhodanese-like_dom"/>
</dbReference>
<dbReference type="Gene3D" id="3.40.250.10">
    <property type="entry name" value="Rhodanese-like domain"/>
    <property type="match status" value="1"/>
</dbReference>
<dbReference type="GeneID" id="98613407"/>
<dbReference type="OrthoDB" id="9814704at2"/>
<dbReference type="eggNOG" id="COG0607">
    <property type="taxonomic scope" value="Bacteria"/>
</dbReference>
<dbReference type="InterPro" id="IPR018490">
    <property type="entry name" value="cNMP-bd_dom_sf"/>
</dbReference>
<dbReference type="CDD" id="cd00158">
    <property type="entry name" value="RHOD"/>
    <property type="match status" value="1"/>
</dbReference>
<dbReference type="InterPro" id="IPR050229">
    <property type="entry name" value="GlpE_sulfurtransferase"/>
</dbReference>